<organism evidence="1 2">
    <name type="scientific">Pristionchus pacificus</name>
    <name type="common">Parasitic nematode worm</name>
    <dbReference type="NCBI Taxonomy" id="54126"/>
    <lineage>
        <taxon>Eukaryota</taxon>
        <taxon>Metazoa</taxon>
        <taxon>Ecdysozoa</taxon>
        <taxon>Nematoda</taxon>
        <taxon>Chromadorea</taxon>
        <taxon>Rhabditida</taxon>
        <taxon>Rhabditina</taxon>
        <taxon>Diplogasteromorpha</taxon>
        <taxon>Diplogasteroidea</taxon>
        <taxon>Neodiplogasteridae</taxon>
        <taxon>Pristionchus</taxon>
    </lineage>
</organism>
<name>A0A454Y2H6_PRIPA</name>
<dbReference type="EnsemblMetazoa" id="PPA25699.1">
    <property type="protein sequence ID" value="PPA25699.1"/>
    <property type="gene ID" value="WBGene00115253"/>
</dbReference>
<reference evidence="1" key="2">
    <citation type="submission" date="2022-06" db="UniProtKB">
        <authorList>
            <consortium name="EnsemblMetazoa"/>
        </authorList>
    </citation>
    <scope>IDENTIFICATION</scope>
    <source>
        <strain evidence="1">PS312</strain>
    </source>
</reference>
<accession>A0A454Y2H6</accession>
<accession>A0A8R1YIV2</accession>
<dbReference type="PANTHER" id="PTHR35180:SF7">
    <property type="entry name" value="SRCR DOMAIN-CONTAINING PROTEIN"/>
    <property type="match status" value="1"/>
</dbReference>
<dbReference type="Proteomes" id="UP000005239">
    <property type="component" value="Unassembled WGS sequence"/>
</dbReference>
<keyword evidence="2" id="KW-1185">Reference proteome</keyword>
<dbReference type="AlphaFoldDB" id="A0A454Y2H6"/>
<gene>
    <name evidence="1" type="primary">WBGene00115253</name>
</gene>
<protein>
    <submittedName>
        <fullName evidence="1">Uncharacterized protein</fullName>
    </submittedName>
</protein>
<evidence type="ECO:0000313" key="2">
    <source>
        <dbReference type="Proteomes" id="UP000005239"/>
    </source>
</evidence>
<evidence type="ECO:0000313" key="1">
    <source>
        <dbReference type="EnsemblMetazoa" id="PPA25699.1"/>
    </source>
</evidence>
<sequence length="104" mass="11311">MHPSTLIALLLVAAVSVLNADVGADVDEGICQWRGSAPVCIGECETEEHKVKEAATAAEAVPYQATFGKECWYGKKYYCCQRNVTADADADLNRVETRFANLNN</sequence>
<proteinExistence type="predicted"/>
<dbReference type="PANTHER" id="PTHR35180">
    <property type="entry name" value="PROTEIN CBG06219"/>
    <property type="match status" value="1"/>
</dbReference>
<reference evidence="2" key="1">
    <citation type="journal article" date="2008" name="Nat. Genet.">
        <title>The Pristionchus pacificus genome provides a unique perspective on nematode lifestyle and parasitism.</title>
        <authorList>
            <person name="Dieterich C."/>
            <person name="Clifton S.W."/>
            <person name="Schuster L.N."/>
            <person name="Chinwalla A."/>
            <person name="Delehaunty K."/>
            <person name="Dinkelacker I."/>
            <person name="Fulton L."/>
            <person name="Fulton R."/>
            <person name="Godfrey J."/>
            <person name="Minx P."/>
            <person name="Mitreva M."/>
            <person name="Roeseler W."/>
            <person name="Tian H."/>
            <person name="Witte H."/>
            <person name="Yang S.P."/>
            <person name="Wilson R.K."/>
            <person name="Sommer R.J."/>
        </authorList>
    </citation>
    <scope>NUCLEOTIDE SEQUENCE [LARGE SCALE GENOMIC DNA]</scope>
    <source>
        <strain evidence="2">PS312</strain>
    </source>
</reference>